<dbReference type="InterPro" id="IPR000160">
    <property type="entry name" value="GGDEF_dom"/>
</dbReference>
<keyword evidence="3" id="KW-0472">Membrane</keyword>
<evidence type="ECO:0000256" key="2">
    <source>
        <dbReference type="ARBA" id="ARBA00034247"/>
    </source>
</evidence>
<dbReference type="PROSITE" id="PS50885">
    <property type="entry name" value="HAMP"/>
    <property type="match status" value="1"/>
</dbReference>
<dbReference type="Pfam" id="PF00672">
    <property type="entry name" value="HAMP"/>
    <property type="match status" value="1"/>
</dbReference>
<keyword evidence="3" id="KW-1133">Transmembrane helix</keyword>
<evidence type="ECO:0000256" key="3">
    <source>
        <dbReference type="SAM" id="Phobius"/>
    </source>
</evidence>
<reference evidence="6 7" key="1">
    <citation type="journal article" date="2015" name="Genome Announc.">
        <title>Complete Genome Sequence of Methylobacterium aquaticum Strain 22A, Isolated from Racomitrium japonicum Moss.</title>
        <authorList>
            <person name="Tani A."/>
            <person name="Ogura Y."/>
            <person name="Hayashi T."/>
            <person name="Kimbara K."/>
        </authorList>
    </citation>
    <scope>NUCLEOTIDE SEQUENCE [LARGE SCALE GENOMIC DNA]</scope>
    <source>
        <strain evidence="6 7">MA-22A</strain>
        <plasmid evidence="7">Plasmid pMaq22A_1p DNA</plasmid>
    </source>
</reference>
<accession>A0A1Y0ZFX7</accession>
<dbReference type="GO" id="GO:0016020">
    <property type="term" value="C:membrane"/>
    <property type="evidence" value="ECO:0007669"/>
    <property type="project" value="InterPro"/>
</dbReference>
<dbReference type="InterPro" id="IPR050469">
    <property type="entry name" value="Diguanylate_Cyclase"/>
</dbReference>
<comment type="catalytic activity">
    <reaction evidence="2">
        <text>2 GTP = 3',3'-c-di-GMP + 2 diphosphate</text>
        <dbReference type="Rhea" id="RHEA:24898"/>
        <dbReference type="ChEBI" id="CHEBI:33019"/>
        <dbReference type="ChEBI" id="CHEBI:37565"/>
        <dbReference type="ChEBI" id="CHEBI:58805"/>
        <dbReference type="EC" id="2.7.7.65"/>
    </reaction>
</comment>
<evidence type="ECO:0000259" key="4">
    <source>
        <dbReference type="PROSITE" id="PS50885"/>
    </source>
</evidence>
<gene>
    <name evidence="6" type="ORF">Maq22A_1p38325</name>
</gene>
<feature type="domain" description="GGDEF" evidence="5">
    <location>
        <begin position="349"/>
        <end position="478"/>
    </location>
</feature>
<evidence type="ECO:0000313" key="7">
    <source>
        <dbReference type="Proteomes" id="UP000061432"/>
    </source>
</evidence>
<dbReference type="GO" id="GO:0007165">
    <property type="term" value="P:signal transduction"/>
    <property type="evidence" value="ECO:0007669"/>
    <property type="project" value="InterPro"/>
</dbReference>
<keyword evidence="3" id="KW-0812">Transmembrane</keyword>
<dbReference type="PROSITE" id="PS50887">
    <property type="entry name" value="GGDEF"/>
    <property type="match status" value="1"/>
</dbReference>
<evidence type="ECO:0000259" key="5">
    <source>
        <dbReference type="PROSITE" id="PS50887"/>
    </source>
</evidence>
<keyword evidence="6" id="KW-0614">Plasmid</keyword>
<proteinExistence type="predicted"/>
<dbReference type="FunFam" id="3.30.70.270:FF:000001">
    <property type="entry name" value="Diguanylate cyclase domain protein"/>
    <property type="match status" value="1"/>
</dbReference>
<protein>
    <recommendedName>
        <fullName evidence="1">diguanylate cyclase</fullName>
        <ecNumber evidence="1">2.7.7.65</ecNumber>
    </recommendedName>
</protein>
<name>A0A1Y0ZFX7_9HYPH</name>
<dbReference type="SMART" id="SM00267">
    <property type="entry name" value="GGDEF"/>
    <property type="match status" value="1"/>
</dbReference>
<dbReference type="AlphaFoldDB" id="A0A1Y0ZFX7"/>
<dbReference type="Pfam" id="PF00990">
    <property type="entry name" value="GGDEF"/>
    <property type="match status" value="1"/>
</dbReference>
<evidence type="ECO:0000256" key="1">
    <source>
        <dbReference type="ARBA" id="ARBA00012528"/>
    </source>
</evidence>
<organism evidence="6 7">
    <name type="scientific">Methylobacterium aquaticum</name>
    <dbReference type="NCBI Taxonomy" id="270351"/>
    <lineage>
        <taxon>Bacteria</taxon>
        <taxon>Pseudomonadati</taxon>
        <taxon>Pseudomonadota</taxon>
        <taxon>Alphaproteobacteria</taxon>
        <taxon>Hyphomicrobiales</taxon>
        <taxon>Methylobacteriaceae</taxon>
        <taxon>Methylobacterium</taxon>
    </lineage>
</organism>
<feature type="transmembrane region" description="Helical" evidence="3">
    <location>
        <begin position="212"/>
        <end position="234"/>
    </location>
</feature>
<dbReference type="InterPro" id="IPR029787">
    <property type="entry name" value="Nucleotide_cyclase"/>
</dbReference>
<dbReference type="PANTHER" id="PTHR45138">
    <property type="entry name" value="REGULATORY COMPONENTS OF SENSORY TRANSDUCTION SYSTEM"/>
    <property type="match status" value="1"/>
</dbReference>
<dbReference type="SMART" id="SM00304">
    <property type="entry name" value="HAMP"/>
    <property type="match status" value="1"/>
</dbReference>
<dbReference type="SUPFAM" id="SSF55073">
    <property type="entry name" value="Nucleotide cyclase"/>
    <property type="match status" value="1"/>
</dbReference>
<sequence>MVGKNRRPRHDAARPATALLLPHLVRSRVQGMTILRSIRAVLDGGPSSRDRALAGRLMRVIFGCYVIVAVGLTAVQMTVAYRAASQRLQDDVAALQRTFTPGIEDAMWRYNAEVLRGILAGMQEIPAVVGVEVRDETGRRVQATGTFTDEAGAVRHVGRNEEAKLAARPFGTPFSRTFPVVHTDENGRNYPIGSWTVHSDDSIAIEQVKNTLYVILINSAIKSVMLWFIFYLVIRTMVGRPLGQIRDYLARMDADSLGAPPLVIEAGGRNELHALAGALNTMRDRLRWSFEENAALMRDLREMNATLQDRIAERTRDLEALAHTDLLTSLFNRRKLDEALAEATEDRERPLSLILGDIDNFKSVNDRHGHKVGDQVLIAFAGLLRDAVRPTDILGRWGGEEFMVLCPDTDLAGAVALAERLRQRVEGTALPEAGTRTCSFGVATLAPGESTDSLVGRADAALYRCKRNGRNRVEVSASLWSETGLKERGAA</sequence>
<dbReference type="Gene3D" id="6.10.340.10">
    <property type="match status" value="1"/>
</dbReference>
<dbReference type="InterPro" id="IPR043128">
    <property type="entry name" value="Rev_trsase/Diguanyl_cyclase"/>
</dbReference>
<dbReference type="KEGG" id="maqu:Maq22A_1p38325"/>
<dbReference type="CDD" id="cd01949">
    <property type="entry name" value="GGDEF"/>
    <property type="match status" value="1"/>
</dbReference>
<geneLocation type="plasmid" evidence="7">
    <name>pMaq22A_1p DNA</name>
</geneLocation>
<dbReference type="EMBL" id="AP014705">
    <property type="protein sequence ID" value="BAR47293.1"/>
    <property type="molecule type" value="Genomic_DNA"/>
</dbReference>
<dbReference type="EC" id="2.7.7.65" evidence="1"/>
<evidence type="ECO:0000313" key="6">
    <source>
        <dbReference type="EMBL" id="BAR47293.1"/>
    </source>
</evidence>
<dbReference type="GO" id="GO:0052621">
    <property type="term" value="F:diguanylate cyclase activity"/>
    <property type="evidence" value="ECO:0007669"/>
    <property type="project" value="UniProtKB-EC"/>
</dbReference>
<feature type="domain" description="HAMP" evidence="4">
    <location>
        <begin position="236"/>
        <end position="291"/>
    </location>
</feature>
<dbReference type="OrthoDB" id="9812260at2"/>
<dbReference type="NCBIfam" id="TIGR00254">
    <property type="entry name" value="GGDEF"/>
    <property type="match status" value="1"/>
</dbReference>
<feature type="transmembrane region" description="Helical" evidence="3">
    <location>
        <begin position="57"/>
        <end position="81"/>
    </location>
</feature>
<dbReference type="PANTHER" id="PTHR45138:SF9">
    <property type="entry name" value="DIGUANYLATE CYCLASE DGCM-RELATED"/>
    <property type="match status" value="1"/>
</dbReference>
<dbReference type="InterPro" id="IPR003660">
    <property type="entry name" value="HAMP_dom"/>
</dbReference>
<reference evidence="7" key="2">
    <citation type="submission" date="2015-01" db="EMBL/GenBank/DDBJ databases">
        <title>Complete genome sequence of Methylobacterium aquaticum strain 22A.</title>
        <authorList>
            <person name="Tani A."/>
            <person name="Ogura Y."/>
            <person name="Hayashi T."/>
        </authorList>
    </citation>
    <scope>NUCLEOTIDE SEQUENCE [LARGE SCALE GENOMIC DNA]</scope>
    <source>
        <strain evidence="7">MA-22A</strain>
        <plasmid evidence="7">Plasmid pMaq22A_1p DNA</plasmid>
    </source>
</reference>
<dbReference type="Gene3D" id="3.30.70.270">
    <property type="match status" value="1"/>
</dbReference>
<dbReference type="Proteomes" id="UP000061432">
    <property type="component" value="Plasmid pMaq22A_1p"/>
</dbReference>